<accession>A0A1I1ZH91</accession>
<dbReference type="CDD" id="cd12843">
    <property type="entry name" value="Bvu_2165_C_like"/>
    <property type="match status" value="1"/>
</dbReference>
<dbReference type="RefSeq" id="WP_010526312.1">
    <property type="nucleotide sequence ID" value="NZ_AFSL01000008.1"/>
</dbReference>
<dbReference type="EMBL" id="FONA01000009">
    <property type="protein sequence ID" value="SFE30952.1"/>
    <property type="molecule type" value="Genomic_DNA"/>
</dbReference>
<dbReference type="InParanoid" id="A0A1I1ZH91"/>
<reference evidence="3 4" key="1">
    <citation type="submission" date="2016-10" db="EMBL/GenBank/DDBJ databases">
        <authorList>
            <person name="de Groot N.N."/>
        </authorList>
    </citation>
    <scope>NUCLEOTIDE SEQUENCE [LARGE SCALE GENOMIC DNA]</scope>
    <source>
        <strain evidence="3 4">DSM 19012</strain>
    </source>
</reference>
<dbReference type="Gene3D" id="2.70.50.70">
    <property type="match status" value="1"/>
</dbReference>
<sequence>MSGKILHSIKIKLYPSHLTNNDNDFLARVDPERTLCTRDVCVAAVTRGGADATPEVMEKNVNDFLKEMAYQLCNGFSVNTGYFYVSASVRGVFKGDMDTFDPERHLVYFQFRQGPQLRQESKNIRVETMGVADTGSQIFEVIDVRTGSVNDLVTPGFNLRIRGYRLKIVGEHPEVGLRFVNIDNGDVIPVDDIDIVTNRPSELIILTPRLPEGAYKLELVTQFSGNTSILLKNPKKAQFDGVLTVR</sequence>
<evidence type="ECO:0000313" key="4">
    <source>
        <dbReference type="Proteomes" id="UP000181976"/>
    </source>
</evidence>
<organism evidence="3 4">
    <name type="scientific">Thermophagus xiamenensis</name>
    <dbReference type="NCBI Taxonomy" id="385682"/>
    <lineage>
        <taxon>Bacteria</taxon>
        <taxon>Pseudomonadati</taxon>
        <taxon>Bacteroidota</taxon>
        <taxon>Bacteroidia</taxon>
        <taxon>Marinilabiliales</taxon>
        <taxon>Marinilabiliaceae</taxon>
        <taxon>Thermophagus</taxon>
    </lineage>
</organism>
<dbReference type="Proteomes" id="UP000181976">
    <property type="component" value="Unassembled WGS sequence"/>
</dbReference>
<evidence type="ECO:0000259" key="1">
    <source>
        <dbReference type="Pfam" id="PF14734"/>
    </source>
</evidence>
<dbReference type="eggNOG" id="ENOG5033CPY">
    <property type="taxonomic scope" value="Bacteria"/>
</dbReference>
<dbReference type="Pfam" id="PF14848">
    <property type="entry name" value="HU-DNA_bdg"/>
    <property type="match status" value="1"/>
</dbReference>
<evidence type="ECO:0000259" key="2">
    <source>
        <dbReference type="Pfam" id="PF14848"/>
    </source>
</evidence>
<evidence type="ECO:0000313" key="3">
    <source>
        <dbReference type="EMBL" id="SFE30952.1"/>
    </source>
</evidence>
<keyword evidence="4" id="KW-1185">Reference proteome</keyword>
<dbReference type="Pfam" id="PF14734">
    <property type="entry name" value="DUF4469"/>
    <property type="match status" value="1"/>
</dbReference>
<feature type="domain" description="DUF4469" evidence="1">
    <location>
        <begin position="137"/>
        <end position="236"/>
    </location>
</feature>
<dbReference type="InterPro" id="IPR049893">
    <property type="entry name" value="Bvu_2165-like_IHF-HU-DNA_bdg"/>
</dbReference>
<protein>
    <submittedName>
        <fullName evidence="3">Uncharacterized protein</fullName>
    </submittedName>
</protein>
<feature type="domain" description="Bvu-2165-like IHF-HU-like DNA-binding" evidence="2">
    <location>
        <begin position="9"/>
        <end position="130"/>
    </location>
</feature>
<name>A0A1I1ZH91_9BACT</name>
<dbReference type="OrthoDB" id="1115483at2"/>
<dbReference type="InterPro" id="IPR027824">
    <property type="entry name" value="DUF4469"/>
</dbReference>
<gene>
    <name evidence="3" type="ORF">SAMN05444380_109103</name>
</gene>
<proteinExistence type="predicted"/>
<dbReference type="AlphaFoldDB" id="A0A1I1ZH91"/>